<dbReference type="Gene3D" id="3.30.70.100">
    <property type="match status" value="1"/>
</dbReference>
<dbReference type="PANTHER" id="PTHR33336:SF3">
    <property type="entry name" value="ABM DOMAIN-CONTAINING PROTEIN"/>
    <property type="match status" value="1"/>
</dbReference>
<dbReference type="GO" id="GO:0004497">
    <property type="term" value="F:monooxygenase activity"/>
    <property type="evidence" value="ECO:0007669"/>
    <property type="project" value="UniProtKB-KW"/>
</dbReference>
<evidence type="ECO:0000313" key="2">
    <source>
        <dbReference type="EMBL" id="WXB95131.1"/>
    </source>
</evidence>
<dbReference type="PROSITE" id="PS51725">
    <property type="entry name" value="ABM"/>
    <property type="match status" value="1"/>
</dbReference>
<dbReference type="EMBL" id="CP147407">
    <property type="protein sequence ID" value="WXB95131.1"/>
    <property type="molecule type" value="Genomic_DNA"/>
</dbReference>
<keyword evidence="2" id="KW-0560">Oxidoreductase</keyword>
<dbReference type="EC" id="1.-.-.-" evidence="2"/>
<dbReference type="Pfam" id="PF03992">
    <property type="entry name" value="ABM"/>
    <property type="match status" value="1"/>
</dbReference>
<feature type="domain" description="ABM" evidence="1">
    <location>
        <begin position="2"/>
        <end position="91"/>
    </location>
</feature>
<dbReference type="PANTHER" id="PTHR33336">
    <property type="entry name" value="QUINOL MONOOXYGENASE YGIN-RELATED"/>
    <property type="match status" value="1"/>
</dbReference>
<sequence length="96" mass="11380">MISITAYMNVKPGYREEFLEKVQQVIEHTREEEGNVSYRLYEETGNSNQFVMLEQWKDQHAIDVHNQSDHFQNFFAAAKKILAEPLTLKRFINDDD</sequence>
<dbReference type="InterPro" id="IPR011008">
    <property type="entry name" value="Dimeric_a/b-barrel"/>
</dbReference>
<proteinExistence type="predicted"/>
<protein>
    <submittedName>
        <fullName evidence="2">Quinol monooxygenase</fullName>
        <ecNumber evidence="2">1.-.-.-</ecNumber>
    </submittedName>
</protein>
<name>A0ABZ2NCX0_9BACI</name>
<reference evidence="2 3" key="1">
    <citation type="submission" date="2024-02" db="EMBL/GenBank/DDBJ databases">
        <title>Seven novel Bacillus-like species.</title>
        <authorList>
            <person name="Liu G."/>
        </authorList>
    </citation>
    <scope>NUCLEOTIDE SEQUENCE [LARGE SCALE GENOMIC DNA]</scope>
    <source>
        <strain evidence="2 3">FJAT-52054</strain>
    </source>
</reference>
<dbReference type="SUPFAM" id="SSF54909">
    <property type="entry name" value="Dimeric alpha+beta barrel"/>
    <property type="match status" value="1"/>
</dbReference>
<dbReference type="RefSeq" id="WP_338776469.1">
    <property type="nucleotide sequence ID" value="NZ_CP147407.1"/>
</dbReference>
<dbReference type="InterPro" id="IPR007138">
    <property type="entry name" value="ABM_dom"/>
</dbReference>
<keyword evidence="3" id="KW-1185">Reference proteome</keyword>
<dbReference type="InterPro" id="IPR050744">
    <property type="entry name" value="AI-2_Isomerase_LsrG"/>
</dbReference>
<evidence type="ECO:0000313" key="3">
    <source>
        <dbReference type="Proteomes" id="UP001377337"/>
    </source>
</evidence>
<accession>A0ABZ2NCX0</accession>
<dbReference type="Proteomes" id="UP001377337">
    <property type="component" value="Chromosome"/>
</dbReference>
<keyword evidence="2" id="KW-0503">Monooxygenase</keyword>
<evidence type="ECO:0000259" key="1">
    <source>
        <dbReference type="PROSITE" id="PS51725"/>
    </source>
</evidence>
<gene>
    <name evidence="2" type="ORF">WCV65_11115</name>
</gene>
<organism evidence="2 3">
    <name type="scientific">Metabacillus sediminis</name>
    <dbReference type="NCBI Taxonomy" id="3117746"/>
    <lineage>
        <taxon>Bacteria</taxon>
        <taxon>Bacillati</taxon>
        <taxon>Bacillota</taxon>
        <taxon>Bacilli</taxon>
        <taxon>Bacillales</taxon>
        <taxon>Bacillaceae</taxon>
        <taxon>Metabacillus</taxon>
    </lineage>
</organism>